<feature type="domain" description="TonB-dependent receptor plug" evidence="9">
    <location>
        <begin position="126"/>
        <end position="252"/>
    </location>
</feature>
<keyword evidence="4 7" id="KW-0812">Transmembrane</keyword>
<organism evidence="10 11">
    <name type="scientific">Panacibacter microcysteis</name>
    <dbReference type="NCBI Taxonomy" id="2793269"/>
    <lineage>
        <taxon>Bacteria</taxon>
        <taxon>Pseudomonadati</taxon>
        <taxon>Bacteroidota</taxon>
        <taxon>Chitinophagia</taxon>
        <taxon>Chitinophagales</taxon>
        <taxon>Chitinophagaceae</taxon>
        <taxon>Panacibacter</taxon>
    </lineage>
</organism>
<dbReference type="AlphaFoldDB" id="A0A931E688"/>
<protein>
    <submittedName>
        <fullName evidence="10">TonB-dependent receptor</fullName>
    </submittedName>
</protein>
<dbReference type="PROSITE" id="PS52016">
    <property type="entry name" value="TONB_DEPENDENT_REC_3"/>
    <property type="match status" value="1"/>
</dbReference>
<sequence length="1052" mass="115309">MRAAKMARTTKVLLWTCWCCLALAFTTSAQNATRKITGTVKDDKGAPLNGVTVEVKKSKLFAVTNASGVFSLTVPDNATTLVISYVGMAKQEVDISKTTVVDVALQPTSQNLNDVIVIGYGTAKRASITSSISSVSAKDIKDLPVAGVDQALQGKVAGVTVTNNSGQPGGGVALRVRGITTINSNDPLIVIDGVLFPSNTKTSSGYAGLGGSDGQTGNSVMSTLNPNDIETIDVLKDASAQAIYGSQAANGVIIITTKKGKVGEGKINYDGYVGQSQVAKKLDLMNLREFAQYQNEVAPIVGLTPSEEFKDPSVLGEGTDWQEAMFRHANMQNHQLSFSGGKDKTTYYLSLNYFNQEGILIGSDFKRFSTRFNLDHQLKNWLKIGVSMNASRSIQNVTLADAAEGTIWWGAVQSPLIPVKNLDGTWGGGTTIGGFQYGQDNPIARSNYRGNKSTTSQVFGNIYAELQFSKNLSLRNEVAYTLGLNNNLAYQYSGNIGPTQLQSQMFDARGNSYYYAVRNYLNYNKYFGKHAISATAGHEIQYSYYEGISGKKVDLANNIIDLNAGNSDKDTWELGGGKSNWAMESYFVRGSYTYDNRYSLSVSFRADGSSNFGPNNKWGYFPGASLGWTVTNEKFAENIKSVVNFMKIRVGYGAVGNQNLPGGAPNPPYTSVIGFWPGPVGFGTSSYLNGITNPNLSWESVITKNIGIDLSFFKGAIDLNVDVYRKTTSDMLLFLTGPRLIGVGDQWDDLKAPVGNVGQMTNSGVDISLTSNNIRKQNFSWKTNFIFSTFKNRLDNMAASTAGLTGKVYYDNYTITYTQPGYAVGSFFGLVTDGLFRTQEDLDNSLPQFGYSVDEQHTWLGDVRFKDINGDKKIDANDITFIGSPLPKFTYGFTNTFSYKEFDLSVFLQGSQGAKIFNFLRWQTEKMDNAFYNQTRAVMDRYTADNTGGSLPRFTNLNVNNVYMSDRYVEDGSYLRIQNVTLGYRLPKNLISKAKISNARFYVSVQNLKTFTSYSGYDPEIGAFNNSIKLMNVDMGHYPNPRTFTAGLNVEF</sequence>
<dbReference type="NCBIfam" id="TIGR04056">
    <property type="entry name" value="OMP_RagA_SusC"/>
    <property type="match status" value="1"/>
</dbReference>
<dbReference type="SUPFAM" id="SSF56935">
    <property type="entry name" value="Porins"/>
    <property type="match status" value="1"/>
</dbReference>
<dbReference type="SUPFAM" id="SSF49464">
    <property type="entry name" value="Carboxypeptidase regulatory domain-like"/>
    <property type="match status" value="1"/>
</dbReference>
<dbReference type="InterPro" id="IPR008969">
    <property type="entry name" value="CarboxyPept-like_regulatory"/>
</dbReference>
<keyword evidence="6 7" id="KW-0998">Cell outer membrane</keyword>
<keyword evidence="2 7" id="KW-0813">Transport</keyword>
<dbReference type="InterPro" id="IPR039426">
    <property type="entry name" value="TonB-dep_rcpt-like"/>
</dbReference>
<evidence type="ECO:0000313" key="11">
    <source>
        <dbReference type="Proteomes" id="UP000628448"/>
    </source>
</evidence>
<proteinExistence type="inferred from homology"/>
<evidence type="ECO:0000256" key="3">
    <source>
        <dbReference type="ARBA" id="ARBA00022452"/>
    </source>
</evidence>
<dbReference type="InterPro" id="IPR023997">
    <property type="entry name" value="TonB-dep_OMP_SusC/RagA_CS"/>
</dbReference>
<dbReference type="EMBL" id="JADWYR010000001">
    <property type="protein sequence ID" value="MBG9375919.1"/>
    <property type="molecule type" value="Genomic_DNA"/>
</dbReference>
<evidence type="ECO:0000256" key="2">
    <source>
        <dbReference type="ARBA" id="ARBA00022448"/>
    </source>
</evidence>
<comment type="similarity">
    <text evidence="7">Belongs to the TonB-dependent receptor family.</text>
</comment>
<dbReference type="NCBIfam" id="TIGR04057">
    <property type="entry name" value="SusC_RagA_signa"/>
    <property type="match status" value="1"/>
</dbReference>
<dbReference type="RefSeq" id="WP_196989944.1">
    <property type="nucleotide sequence ID" value="NZ_JADWYR010000001.1"/>
</dbReference>
<dbReference type="Pfam" id="PF13715">
    <property type="entry name" value="CarbopepD_reg_2"/>
    <property type="match status" value="1"/>
</dbReference>
<keyword evidence="3 7" id="KW-1134">Transmembrane beta strand</keyword>
<evidence type="ECO:0000256" key="8">
    <source>
        <dbReference type="SAM" id="SignalP"/>
    </source>
</evidence>
<dbReference type="InterPro" id="IPR023996">
    <property type="entry name" value="TonB-dep_OMP_SusC/RagA"/>
</dbReference>
<dbReference type="Gene3D" id="2.60.40.1120">
    <property type="entry name" value="Carboxypeptidase-like, regulatory domain"/>
    <property type="match status" value="1"/>
</dbReference>
<dbReference type="Gene3D" id="2.170.130.10">
    <property type="entry name" value="TonB-dependent receptor, plug domain"/>
    <property type="match status" value="1"/>
</dbReference>
<keyword evidence="10" id="KW-0675">Receptor</keyword>
<keyword evidence="5 7" id="KW-0472">Membrane</keyword>
<evidence type="ECO:0000259" key="9">
    <source>
        <dbReference type="Pfam" id="PF07715"/>
    </source>
</evidence>
<evidence type="ECO:0000256" key="1">
    <source>
        <dbReference type="ARBA" id="ARBA00004571"/>
    </source>
</evidence>
<name>A0A931E688_9BACT</name>
<dbReference type="Proteomes" id="UP000628448">
    <property type="component" value="Unassembled WGS sequence"/>
</dbReference>
<gene>
    <name evidence="10" type="ORF">I5907_06715</name>
</gene>
<feature type="signal peptide" evidence="8">
    <location>
        <begin position="1"/>
        <end position="24"/>
    </location>
</feature>
<evidence type="ECO:0000313" key="10">
    <source>
        <dbReference type="EMBL" id="MBG9375919.1"/>
    </source>
</evidence>
<evidence type="ECO:0000256" key="4">
    <source>
        <dbReference type="ARBA" id="ARBA00022692"/>
    </source>
</evidence>
<comment type="subcellular location">
    <subcellularLocation>
        <location evidence="1 7">Cell outer membrane</location>
        <topology evidence="1 7">Multi-pass membrane protein</topology>
    </subcellularLocation>
</comment>
<keyword evidence="8" id="KW-0732">Signal</keyword>
<evidence type="ECO:0000256" key="6">
    <source>
        <dbReference type="ARBA" id="ARBA00023237"/>
    </source>
</evidence>
<dbReference type="Gene3D" id="2.40.170.20">
    <property type="entry name" value="TonB-dependent receptor, beta-barrel domain"/>
    <property type="match status" value="1"/>
</dbReference>
<reference evidence="10" key="1">
    <citation type="submission" date="2020-11" db="EMBL/GenBank/DDBJ databases">
        <title>Bacterial whole genome sequence for Panacibacter sp. DH6.</title>
        <authorList>
            <person name="Le V."/>
            <person name="Ko S."/>
            <person name="Ahn C.-Y."/>
            <person name="Oh H.-M."/>
        </authorList>
    </citation>
    <scope>NUCLEOTIDE SEQUENCE</scope>
    <source>
        <strain evidence="10">DH6</strain>
    </source>
</reference>
<accession>A0A931E688</accession>
<dbReference type="Pfam" id="PF07715">
    <property type="entry name" value="Plug"/>
    <property type="match status" value="1"/>
</dbReference>
<dbReference type="InterPro" id="IPR012910">
    <property type="entry name" value="Plug_dom"/>
</dbReference>
<feature type="chain" id="PRO_5036910380" evidence="8">
    <location>
        <begin position="25"/>
        <end position="1052"/>
    </location>
</feature>
<dbReference type="InterPro" id="IPR036942">
    <property type="entry name" value="Beta-barrel_TonB_sf"/>
</dbReference>
<comment type="caution">
    <text evidence="10">The sequence shown here is derived from an EMBL/GenBank/DDBJ whole genome shotgun (WGS) entry which is preliminary data.</text>
</comment>
<dbReference type="InterPro" id="IPR037066">
    <property type="entry name" value="Plug_dom_sf"/>
</dbReference>
<keyword evidence="11" id="KW-1185">Reference proteome</keyword>
<dbReference type="GO" id="GO:0009279">
    <property type="term" value="C:cell outer membrane"/>
    <property type="evidence" value="ECO:0007669"/>
    <property type="project" value="UniProtKB-SubCell"/>
</dbReference>
<evidence type="ECO:0000256" key="7">
    <source>
        <dbReference type="PROSITE-ProRule" id="PRU01360"/>
    </source>
</evidence>
<evidence type="ECO:0000256" key="5">
    <source>
        <dbReference type="ARBA" id="ARBA00023136"/>
    </source>
</evidence>